<proteinExistence type="predicted"/>
<name>A0A0E9QR17_ANGAN</name>
<dbReference type="EMBL" id="GBXM01089862">
    <property type="protein sequence ID" value="JAH18715.1"/>
    <property type="molecule type" value="Transcribed_RNA"/>
</dbReference>
<reference evidence="1" key="1">
    <citation type="submission" date="2014-11" db="EMBL/GenBank/DDBJ databases">
        <authorList>
            <person name="Amaro Gonzalez C."/>
        </authorList>
    </citation>
    <scope>NUCLEOTIDE SEQUENCE</scope>
</reference>
<protein>
    <submittedName>
        <fullName evidence="1">Uncharacterized protein</fullName>
    </submittedName>
</protein>
<sequence length="28" mass="3148">MHLSIYLSINATSVYVYGSTDMDLNTHT</sequence>
<reference evidence="1" key="2">
    <citation type="journal article" date="2015" name="Fish Shellfish Immunol.">
        <title>Early steps in the European eel (Anguilla anguilla)-Vibrio vulnificus interaction in the gills: Role of the RtxA13 toxin.</title>
        <authorList>
            <person name="Callol A."/>
            <person name="Pajuelo D."/>
            <person name="Ebbesson L."/>
            <person name="Teles M."/>
            <person name="MacKenzie S."/>
            <person name="Amaro C."/>
        </authorList>
    </citation>
    <scope>NUCLEOTIDE SEQUENCE</scope>
</reference>
<evidence type="ECO:0000313" key="1">
    <source>
        <dbReference type="EMBL" id="JAH18715.1"/>
    </source>
</evidence>
<dbReference type="AlphaFoldDB" id="A0A0E9QR17"/>
<organism evidence="1">
    <name type="scientific">Anguilla anguilla</name>
    <name type="common">European freshwater eel</name>
    <name type="synonym">Muraena anguilla</name>
    <dbReference type="NCBI Taxonomy" id="7936"/>
    <lineage>
        <taxon>Eukaryota</taxon>
        <taxon>Metazoa</taxon>
        <taxon>Chordata</taxon>
        <taxon>Craniata</taxon>
        <taxon>Vertebrata</taxon>
        <taxon>Euteleostomi</taxon>
        <taxon>Actinopterygii</taxon>
        <taxon>Neopterygii</taxon>
        <taxon>Teleostei</taxon>
        <taxon>Anguilliformes</taxon>
        <taxon>Anguillidae</taxon>
        <taxon>Anguilla</taxon>
    </lineage>
</organism>
<accession>A0A0E9QR17</accession>